<sequence>MKKGTLICATALSALLFSFKTTDATTWSVDKSHAKLGFTITHLMVSDVEGSFKSFDATITSTKEDFSDAVVNMSADMNSVNTENEKRDEHLRGADFFDVAKYPTMTYKSTSFKKAVNGKYTVKGMLTLHGVTKPVELTAVSRMGTNPMSKKTVAGFKITGKIKRTDFGISAGTPSSMLSDEVEIVANTEFAKG</sequence>
<dbReference type="SUPFAM" id="SSF101874">
    <property type="entry name" value="YceI-like"/>
    <property type="match status" value="1"/>
</dbReference>
<proteinExistence type="predicted"/>
<organism evidence="3 4">
    <name type="scientific">Flavipsychrobacter stenotrophus</name>
    <dbReference type="NCBI Taxonomy" id="2077091"/>
    <lineage>
        <taxon>Bacteria</taxon>
        <taxon>Pseudomonadati</taxon>
        <taxon>Bacteroidota</taxon>
        <taxon>Chitinophagia</taxon>
        <taxon>Chitinophagales</taxon>
        <taxon>Chitinophagaceae</taxon>
        <taxon>Flavipsychrobacter</taxon>
    </lineage>
</organism>
<dbReference type="PANTHER" id="PTHR34406:SF1">
    <property type="entry name" value="PROTEIN YCEI"/>
    <property type="match status" value="1"/>
</dbReference>
<evidence type="ECO:0000313" key="4">
    <source>
        <dbReference type="Proteomes" id="UP000239872"/>
    </source>
</evidence>
<dbReference type="InterPro" id="IPR007372">
    <property type="entry name" value="Lipid/polyisoprenoid-bd_YceI"/>
</dbReference>
<dbReference type="RefSeq" id="WP_105037255.1">
    <property type="nucleotide sequence ID" value="NZ_PPSL01000001.1"/>
</dbReference>
<feature type="domain" description="Lipid/polyisoprenoid-binding YceI-like" evidence="2">
    <location>
        <begin position="26"/>
        <end position="191"/>
    </location>
</feature>
<dbReference type="Gene3D" id="2.40.128.110">
    <property type="entry name" value="Lipid/polyisoprenoid-binding, YceI-like"/>
    <property type="match status" value="1"/>
</dbReference>
<name>A0A2S7T0G2_9BACT</name>
<dbReference type="AlphaFoldDB" id="A0A2S7T0G2"/>
<gene>
    <name evidence="3" type="ORF">CJD36_001055</name>
</gene>
<dbReference type="Pfam" id="PF04264">
    <property type="entry name" value="YceI"/>
    <property type="match status" value="1"/>
</dbReference>
<dbReference type="PANTHER" id="PTHR34406">
    <property type="entry name" value="PROTEIN YCEI"/>
    <property type="match status" value="1"/>
</dbReference>
<feature type="signal peptide" evidence="1">
    <location>
        <begin position="1"/>
        <end position="24"/>
    </location>
</feature>
<dbReference type="OrthoDB" id="9811006at2"/>
<evidence type="ECO:0000313" key="3">
    <source>
        <dbReference type="EMBL" id="PQJ12371.1"/>
    </source>
</evidence>
<protein>
    <submittedName>
        <fullName evidence="3">Polyisoprenoid-binding protein</fullName>
    </submittedName>
</protein>
<dbReference type="InterPro" id="IPR036761">
    <property type="entry name" value="TTHA0802/YceI-like_sf"/>
</dbReference>
<comment type="caution">
    <text evidence="3">The sequence shown here is derived from an EMBL/GenBank/DDBJ whole genome shotgun (WGS) entry which is preliminary data.</text>
</comment>
<evidence type="ECO:0000259" key="2">
    <source>
        <dbReference type="SMART" id="SM00867"/>
    </source>
</evidence>
<dbReference type="SMART" id="SM00867">
    <property type="entry name" value="YceI"/>
    <property type="match status" value="1"/>
</dbReference>
<dbReference type="Proteomes" id="UP000239872">
    <property type="component" value="Unassembled WGS sequence"/>
</dbReference>
<dbReference type="EMBL" id="PPSL01000001">
    <property type="protein sequence ID" value="PQJ12371.1"/>
    <property type="molecule type" value="Genomic_DNA"/>
</dbReference>
<feature type="chain" id="PRO_5015739367" evidence="1">
    <location>
        <begin position="25"/>
        <end position="193"/>
    </location>
</feature>
<accession>A0A2S7T0G2</accession>
<reference evidence="3 4" key="1">
    <citation type="submission" date="2018-01" db="EMBL/GenBank/DDBJ databases">
        <title>A novel member of the phylum Bacteroidetes isolated from glacier ice.</title>
        <authorList>
            <person name="Liu Q."/>
            <person name="Xin Y.-H."/>
        </authorList>
    </citation>
    <scope>NUCLEOTIDE SEQUENCE [LARGE SCALE GENOMIC DNA]</scope>
    <source>
        <strain evidence="3 4">RB1R16</strain>
    </source>
</reference>
<keyword evidence="4" id="KW-1185">Reference proteome</keyword>
<keyword evidence="1" id="KW-0732">Signal</keyword>
<evidence type="ECO:0000256" key="1">
    <source>
        <dbReference type="SAM" id="SignalP"/>
    </source>
</evidence>